<feature type="region of interest" description="Disordered" evidence="1">
    <location>
        <begin position="237"/>
        <end position="263"/>
    </location>
</feature>
<accession>A0ABW5QV19</accession>
<gene>
    <name evidence="2" type="ORF">ACFSW5_04835</name>
</gene>
<organism evidence="2 3">
    <name type="scientific">Paenibacillus thailandensis</name>
    <dbReference type="NCBI Taxonomy" id="393250"/>
    <lineage>
        <taxon>Bacteria</taxon>
        <taxon>Bacillati</taxon>
        <taxon>Bacillota</taxon>
        <taxon>Bacilli</taxon>
        <taxon>Bacillales</taxon>
        <taxon>Paenibacillaceae</taxon>
        <taxon>Paenibacillus</taxon>
    </lineage>
</organism>
<proteinExistence type="predicted"/>
<feature type="region of interest" description="Disordered" evidence="1">
    <location>
        <begin position="1"/>
        <end position="28"/>
    </location>
</feature>
<dbReference type="Proteomes" id="UP001597493">
    <property type="component" value="Unassembled WGS sequence"/>
</dbReference>
<name>A0ABW5QV19_9BACL</name>
<evidence type="ECO:0000313" key="2">
    <source>
        <dbReference type="EMBL" id="MFD2659588.1"/>
    </source>
</evidence>
<sequence length="263" mass="28840">MNRSFSRSCGSYDPRVSPAGAGDDGRDRPDRRNVLRKLIGKCVCINLVGDDTVKGKLIAVCRGYLVLQTKHGVVYVNANQVESIEEAGSDRGSRRRPRFIRALDFRDLVEQFEDEFVKITWGREDKVKGFVSDVSGNRMTLIADNRIVVVFIDKIKTIQPISARDRLGHCSLGDRTSGNRTAGSGASSDSALEQLAPGALQPGVAEPGGIGMNWAVGETVLPEPVYRPNRYGVPKELLLAGNRKKRKAASKPKLRKAPLKPTR</sequence>
<evidence type="ECO:0008006" key="4">
    <source>
        <dbReference type="Google" id="ProtNLM"/>
    </source>
</evidence>
<evidence type="ECO:0000256" key="1">
    <source>
        <dbReference type="SAM" id="MobiDB-lite"/>
    </source>
</evidence>
<feature type="compositionally biased region" description="Basic residues" evidence="1">
    <location>
        <begin position="242"/>
        <end position="263"/>
    </location>
</feature>
<comment type="caution">
    <text evidence="2">The sequence shown here is derived from an EMBL/GenBank/DDBJ whole genome shotgun (WGS) entry which is preliminary data.</text>
</comment>
<dbReference type="EMBL" id="JBHUMY010000005">
    <property type="protein sequence ID" value="MFD2659588.1"/>
    <property type="molecule type" value="Genomic_DNA"/>
</dbReference>
<keyword evidence="3" id="KW-1185">Reference proteome</keyword>
<evidence type="ECO:0000313" key="3">
    <source>
        <dbReference type="Proteomes" id="UP001597493"/>
    </source>
</evidence>
<protein>
    <recommendedName>
        <fullName evidence="4">DUF2642 domain-containing protein</fullName>
    </recommendedName>
</protein>
<feature type="compositionally biased region" description="Polar residues" evidence="1">
    <location>
        <begin position="174"/>
        <end position="190"/>
    </location>
</feature>
<dbReference type="RefSeq" id="WP_379270275.1">
    <property type="nucleotide sequence ID" value="NZ_JBHUGT010000013.1"/>
</dbReference>
<feature type="region of interest" description="Disordered" evidence="1">
    <location>
        <begin position="168"/>
        <end position="190"/>
    </location>
</feature>
<reference evidence="3" key="1">
    <citation type="journal article" date="2019" name="Int. J. Syst. Evol. Microbiol.">
        <title>The Global Catalogue of Microorganisms (GCM) 10K type strain sequencing project: providing services to taxonomists for standard genome sequencing and annotation.</title>
        <authorList>
            <consortium name="The Broad Institute Genomics Platform"/>
            <consortium name="The Broad Institute Genome Sequencing Center for Infectious Disease"/>
            <person name="Wu L."/>
            <person name="Ma J."/>
        </authorList>
    </citation>
    <scope>NUCLEOTIDE SEQUENCE [LARGE SCALE GENOMIC DNA]</scope>
    <source>
        <strain evidence="3">TISTR 1827</strain>
    </source>
</reference>